<reference evidence="1 2" key="1">
    <citation type="journal article" date="2022" name="New Phytol.">
        <title>Ecological generalism drives hyperdiversity of secondary metabolite gene clusters in xylarialean endophytes.</title>
        <authorList>
            <person name="Franco M.E.E."/>
            <person name="Wisecaver J.H."/>
            <person name="Arnold A.E."/>
            <person name="Ju Y.M."/>
            <person name="Slot J.C."/>
            <person name="Ahrendt S."/>
            <person name="Moore L.P."/>
            <person name="Eastman K.E."/>
            <person name="Scott K."/>
            <person name="Konkel Z."/>
            <person name="Mondo S.J."/>
            <person name="Kuo A."/>
            <person name="Hayes R.D."/>
            <person name="Haridas S."/>
            <person name="Andreopoulos B."/>
            <person name="Riley R."/>
            <person name="LaButti K."/>
            <person name="Pangilinan J."/>
            <person name="Lipzen A."/>
            <person name="Amirebrahimi M."/>
            <person name="Yan J."/>
            <person name="Adam C."/>
            <person name="Keymanesh K."/>
            <person name="Ng V."/>
            <person name="Louie K."/>
            <person name="Northen T."/>
            <person name="Drula E."/>
            <person name="Henrissat B."/>
            <person name="Hsieh H.M."/>
            <person name="Youens-Clark K."/>
            <person name="Lutzoni F."/>
            <person name="Miadlikowska J."/>
            <person name="Eastwood D.C."/>
            <person name="Hamelin R.C."/>
            <person name="Grigoriev I.V."/>
            <person name="U'Ren J.M."/>
        </authorList>
    </citation>
    <scope>NUCLEOTIDE SEQUENCE [LARGE SCALE GENOMIC DNA]</scope>
    <source>
        <strain evidence="1 2">CBS 119005</strain>
    </source>
</reference>
<protein>
    <submittedName>
        <fullName evidence="1">Uncharacterized protein</fullName>
    </submittedName>
</protein>
<evidence type="ECO:0000313" key="2">
    <source>
        <dbReference type="Proteomes" id="UP001497700"/>
    </source>
</evidence>
<evidence type="ECO:0000313" key="1">
    <source>
        <dbReference type="EMBL" id="KAI4861451.1"/>
    </source>
</evidence>
<accession>A0ACB9YQG8</accession>
<dbReference type="EMBL" id="MU393552">
    <property type="protein sequence ID" value="KAI4861451.1"/>
    <property type="molecule type" value="Genomic_DNA"/>
</dbReference>
<organism evidence="1 2">
    <name type="scientific">Hypoxylon rubiginosum</name>
    <dbReference type="NCBI Taxonomy" id="110542"/>
    <lineage>
        <taxon>Eukaryota</taxon>
        <taxon>Fungi</taxon>
        <taxon>Dikarya</taxon>
        <taxon>Ascomycota</taxon>
        <taxon>Pezizomycotina</taxon>
        <taxon>Sordariomycetes</taxon>
        <taxon>Xylariomycetidae</taxon>
        <taxon>Xylariales</taxon>
        <taxon>Hypoxylaceae</taxon>
        <taxon>Hypoxylon</taxon>
    </lineage>
</organism>
<dbReference type="Proteomes" id="UP001497700">
    <property type="component" value="Unassembled WGS sequence"/>
</dbReference>
<gene>
    <name evidence="1" type="ORF">F4820DRAFT_433760</name>
</gene>
<comment type="caution">
    <text evidence="1">The sequence shown here is derived from an EMBL/GenBank/DDBJ whole genome shotgun (WGS) entry which is preliminary data.</text>
</comment>
<proteinExistence type="predicted"/>
<sequence>MHPILAIPTRNVDPARLSNILRNKFGRGGFRIEMRHCTYKVYANYQLTEVKEPIYPPYTYEV</sequence>
<keyword evidence="2" id="KW-1185">Reference proteome</keyword>
<name>A0ACB9YQG8_9PEZI</name>